<feature type="compositionally biased region" description="Polar residues" evidence="1">
    <location>
        <begin position="828"/>
        <end position="843"/>
    </location>
</feature>
<feature type="compositionally biased region" description="Low complexity" evidence="1">
    <location>
        <begin position="568"/>
        <end position="579"/>
    </location>
</feature>
<feature type="compositionally biased region" description="Gly residues" evidence="1">
    <location>
        <begin position="188"/>
        <end position="202"/>
    </location>
</feature>
<evidence type="ECO:0000313" key="3">
    <source>
        <dbReference type="Proteomes" id="UP001500909"/>
    </source>
</evidence>
<gene>
    <name evidence="2" type="ORF">GCM10010361_78750</name>
</gene>
<feature type="compositionally biased region" description="Basic and acidic residues" evidence="1">
    <location>
        <begin position="882"/>
        <end position="892"/>
    </location>
</feature>
<reference evidence="3" key="1">
    <citation type="journal article" date="2019" name="Int. J. Syst. Evol. Microbiol.">
        <title>The Global Catalogue of Microorganisms (GCM) 10K type strain sequencing project: providing services to taxonomists for standard genome sequencing and annotation.</title>
        <authorList>
            <consortium name="The Broad Institute Genomics Platform"/>
            <consortium name="The Broad Institute Genome Sequencing Center for Infectious Disease"/>
            <person name="Wu L."/>
            <person name="Ma J."/>
        </authorList>
    </citation>
    <scope>NUCLEOTIDE SEQUENCE [LARGE SCALE GENOMIC DNA]</scope>
    <source>
        <strain evidence="3">JCM 4805</strain>
    </source>
</reference>
<feature type="compositionally biased region" description="Low complexity" evidence="1">
    <location>
        <begin position="394"/>
        <end position="411"/>
    </location>
</feature>
<protein>
    <submittedName>
        <fullName evidence="2">Uncharacterized protein</fullName>
    </submittedName>
</protein>
<comment type="caution">
    <text evidence="2">The sequence shown here is derived from an EMBL/GenBank/DDBJ whole genome shotgun (WGS) entry which is preliminary data.</text>
</comment>
<feature type="compositionally biased region" description="Basic and acidic residues" evidence="1">
    <location>
        <begin position="223"/>
        <end position="236"/>
    </location>
</feature>
<feature type="compositionally biased region" description="Low complexity" evidence="1">
    <location>
        <begin position="665"/>
        <end position="680"/>
    </location>
</feature>
<dbReference type="Proteomes" id="UP001500909">
    <property type="component" value="Unassembled WGS sequence"/>
</dbReference>
<feature type="compositionally biased region" description="Low complexity" evidence="1">
    <location>
        <begin position="1"/>
        <end position="11"/>
    </location>
</feature>
<feature type="compositionally biased region" description="Low complexity" evidence="1">
    <location>
        <begin position="141"/>
        <end position="154"/>
    </location>
</feature>
<dbReference type="EMBL" id="BAAABY010000070">
    <property type="protein sequence ID" value="GAA0501412.1"/>
    <property type="molecule type" value="Genomic_DNA"/>
</dbReference>
<dbReference type="RefSeq" id="WP_346100548.1">
    <property type="nucleotide sequence ID" value="NZ_BAAABY010000070.1"/>
</dbReference>
<evidence type="ECO:0000313" key="2">
    <source>
        <dbReference type="EMBL" id="GAA0501412.1"/>
    </source>
</evidence>
<sequence>MATDTPPAAADSPHEPARPDAGEERREGVLATMLGAAATPVEPARTPADAGPESDVTADDTPVTGAVSSDYHNGPENTDQTGGKNTANGQVDTNRSVLKTLALATIDRWAQGGNLAAKRLDIAKVQAQRAPKVDTKENRQTNRTQTTTTQNGNAAGAGGKNASVKDKKNSDKGRVNDNNKTQKQATSGNGGSTRQGPQGGAGTNSAGRTPAKQDTPKPAPKPMAKDTPAKPVKDTQAKGGGGAGKGPISSSGKSGSGSAGSGSSGPKGSGASQSGGGGKPAPVPTKSNGASNGGKSPAPSSGGKAPAQGPSPRPWKDPARGAGKNDSSGPTPSKKTPAPTGAGTSGTGSTGAGSNGKDTKGPTAPTPKLSKENKPSTGAGTGTSGRGAGGQQQGTGKTLNGTGTSGGKNTTPPSAPIWKDLKGSTPQPGHDNALKAHQDRLAKQHGTQKTPNGAGTQAADAGKSGTSAPGGGKTPGPRGQGTDTKAPGAGKGTTLAPGGTNKSNRGTGAGWQPPAGNTPVLSKTPKTDTSTTGAKTPGPRPSDIEGKGNQPSGRPTAASAGNGPQPTPASKAPAPATLPGPKNSTTWRPPADSKPVLSKASRENNAPRPAADPLPKPVTVAPPKPTGPAPTPQTKTADTSKPTTGPAPQNAPKTSTTPHVKDTTKPATTPKTPADPSPKTIAGPAPKEPPKISPTAPETTWKPALTSTAPKNRLAPDTTTPQPHKTKDTPPADGKPGTGRKLYDPAKPHLGAGADTAQLLKKPEEKRSTTPRPHGKQNAADKPVDQEKKRQLAAGLTNLVRFLDDYAENGIAAKPVIPPKPTRKPHVPQQTVTQKPQASIPTQATRTAGYRTGVRAAGAVGQARAFRDGARDGWADGMAASDHHKARLDQARQNRKKKDQPMTTPMTGAEYDAYIPDHMLPQPIDVQYTTGDDVILGRNAKRTSIPRVEVRSLAGFQRTLEVKNDIMTGVSERTRSLQARAKDQSDKVAYYLEQARAVQGGDKLLADLTRLAENSKTQESKAIEVEQRAARAAEYTQYVSGNVATRYDPIYQAVVDSGLSRTAELRYYENLGVTPNA</sequence>
<feature type="compositionally biased region" description="Polar residues" evidence="1">
    <location>
        <begin position="178"/>
        <end position="187"/>
    </location>
</feature>
<feature type="region of interest" description="Disordered" evidence="1">
    <location>
        <begin position="882"/>
        <end position="905"/>
    </location>
</feature>
<feature type="compositionally biased region" description="Gly residues" evidence="1">
    <location>
        <begin position="343"/>
        <end position="354"/>
    </location>
</feature>
<name>A0ABP3LI99_9ACTN</name>
<feature type="compositionally biased region" description="Basic and acidic residues" evidence="1">
    <location>
        <begin position="12"/>
        <end position="28"/>
    </location>
</feature>
<feature type="compositionally biased region" description="Basic and acidic residues" evidence="1">
    <location>
        <begin position="432"/>
        <end position="442"/>
    </location>
</feature>
<feature type="compositionally biased region" description="Polar residues" evidence="1">
    <location>
        <begin position="66"/>
        <end position="92"/>
    </location>
</feature>
<feature type="compositionally biased region" description="Polar residues" evidence="1">
    <location>
        <begin position="445"/>
        <end position="455"/>
    </location>
</feature>
<accession>A0ABP3LI99</accession>
<feature type="compositionally biased region" description="Pro residues" evidence="1">
    <location>
        <begin position="610"/>
        <end position="631"/>
    </location>
</feature>
<feature type="compositionally biased region" description="Gly residues" evidence="1">
    <location>
        <begin position="254"/>
        <end position="279"/>
    </location>
</feature>
<feature type="compositionally biased region" description="Basic and acidic residues" evidence="1">
    <location>
        <begin position="163"/>
        <end position="177"/>
    </location>
</feature>
<evidence type="ECO:0000256" key="1">
    <source>
        <dbReference type="SAM" id="MobiDB-lite"/>
    </source>
</evidence>
<feature type="compositionally biased region" description="Low complexity" evidence="1">
    <location>
        <begin position="289"/>
        <end position="310"/>
    </location>
</feature>
<feature type="region of interest" description="Disordered" evidence="1">
    <location>
        <begin position="1"/>
        <end position="92"/>
    </location>
</feature>
<proteinExistence type="predicted"/>
<feature type="region of interest" description="Disordered" evidence="1">
    <location>
        <begin position="813"/>
        <end position="846"/>
    </location>
</feature>
<feature type="compositionally biased region" description="Basic and acidic residues" evidence="1">
    <location>
        <begin position="131"/>
        <end position="140"/>
    </location>
</feature>
<feature type="compositionally biased region" description="Polar residues" evidence="1">
    <location>
        <begin position="639"/>
        <end position="658"/>
    </location>
</feature>
<organism evidence="2 3">
    <name type="scientific">Streptomyces olivaceiscleroticus</name>
    <dbReference type="NCBI Taxonomy" id="68245"/>
    <lineage>
        <taxon>Bacteria</taxon>
        <taxon>Bacillati</taxon>
        <taxon>Actinomycetota</taxon>
        <taxon>Actinomycetes</taxon>
        <taxon>Kitasatosporales</taxon>
        <taxon>Streptomycetaceae</taxon>
        <taxon>Streptomyces</taxon>
    </lineage>
</organism>
<feature type="compositionally biased region" description="Gly residues" evidence="1">
    <location>
        <begin position="379"/>
        <end position="393"/>
    </location>
</feature>
<keyword evidence="3" id="KW-1185">Reference proteome</keyword>
<feature type="region of interest" description="Disordered" evidence="1">
    <location>
        <begin position="126"/>
        <end position="792"/>
    </location>
</feature>
<feature type="compositionally biased region" description="Polar residues" evidence="1">
    <location>
        <begin position="325"/>
        <end position="334"/>
    </location>
</feature>